<accession>A0A8T7M751</accession>
<evidence type="ECO:0000313" key="5">
    <source>
        <dbReference type="Proteomes" id="UP001431572"/>
    </source>
</evidence>
<dbReference type="EMBL" id="CP128400">
    <property type="protein sequence ID" value="WJW69880.1"/>
    <property type="molecule type" value="Genomic_DNA"/>
</dbReference>
<gene>
    <name evidence="2" type="ORF">HXX08_19140</name>
    <name evidence="3" type="ORF">OZ401_003510</name>
</gene>
<feature type="transmembrane region" description="Helical" evidence="1">
    <location>
        <begin position="6"/>
        <end position="23"/>
    </location>
</feature>
<evidence type="ECO:0000313" key="3">
    <source>
        <dbReference type="EMBL" id="WJW69880.1"/>
    </source>
</evidence>
<name>A0A8T7M751_9CHLR</name>
<proteinExistence type="predicted"/>
<evidence type="ECO:0000313" key="2">
    <source>
        <dbReference type="EMBL" id="NWJ47975.1"/>
    </source>
</evidence>
<reference evidence="2 4" key="1">
    <citation type="submission" date="2020-06" db="EMBL/GenBank/DDBJ databases">
        <title>Anoxygenic phototrophic Chloroflexota member uses a Type I reaction center.</title>
        <authorList>
            <person name="Tsuji J.M."/>
            <person name="Shaw N.A."/>
            <person name="Nagashima S."/>
            <person name="Venkiteswaran J."/>
            <person name="Schiff S.L."/>
            <person name="Hanada S."/>
            <person name="Tank M."/>
            <person name="Neufeld J.D."/>
        </authorList>
    </citation>
    <scope>NUCLEOTIDE SEQUENCE [LARGE SCALE GENOMIC DNA]</scope>
    <source>
        <strain evidence="2">L227-S17</strain>
    </source>
</reference>
<keyword evidence="1" id="KW-0472">Membrane</keyword>
<keyword evidence="1" id="KW-1133">Transmembrane helix</keyword>
<evidence type="ECO:0000313" key="4">
    <source>
        <dbReference type="Proteomes" id="UP000521676"/>
    </source>
</evidence>
<dbReference type="AlphaFoldDB" id="A0A8T7M751"/>
<keyword evidence="1" id="KW-0812">Transmembrane</keyword>
<protein>
    <submittedName>
        <fullName evidence="2">Uncharacterized protein</fullName>
    </submittedName>
</protein>
<evidence type="ECO:0000256" key="1">
    <source>
        <dbReference type="SAM" id="Phobius"/>
    </source>
</evidence>
<dbReference type="Proteomes" id="UP000521676">
    <property type="component" value="Unassembled WGS sequence"/>
</dbReference>
<organism evidence="2 4">
    <name type="scientific">Candidatus Chlorohelix allophototropha</name>
    <dbReference type="NCBI Taxonomy" id="3003348"/>
    <lineage>
        <taxon>Bacteria</taxon>
        <taxon>Bacillati</taxon>
        <taxon>Chloroflexota</taxon>
        <taxon>Chloroflexia</taxon>
        <taxon>Candidatus Chloroheliales</taxon>
        <taxon>Candidatus Chloroheliaceae</taxon>
        <taxon>Candidatus Chlorohelix</taxon>
    </lineage>
</organism>
<sequence>MLEVMVGFVVIVLLFALLDLAALKWGADKRRNGFVSGCYDPRDDWNAQS</sequence>
<dbReference type="RefSeq" id="WP_341471752.1">
    <property type="nucleotide sequence ID" value="NZ_CP128400.1"/>
</dbReference>
<dbReference type="EMBL" id="JACATZ010000003">
    <property type="protein sequence ID" value="NWJ47975.1"/>
    <property type="molecule type" value="Genomic_DNA"/>
</dbReference>
<keyword evidence="5" id="KW-1185">Reference proteome</keyword>
<dbReference type="Proteomes" id="UP001431572">
    <property type="component" value="Chromosome 2"/>
</dbReference>
<reference evidence="3" key="2">
    <citation type="journal article" date="2024" name="Nature">
        <title>Anoxygenic phototroph of the Chloroflexota uses a type I reaction centre.</title>
        <authorList>
            <person name="Tsuji J.M."/>
            <person name="Shaw N.A."/>
            <person name="Nagashima S."/>
            <person name="Venkiteswaran J.J."/>
            <person name="Schiff S.L."/>
            <person name="Watanabe T."/>
            <person name="Fukui M."/>
            <person name="Hanada S."/>
            <person name="Tank M."/>
            <person name="Neufeld J.D."/>
        </authorList>
    </citation>
    <scope>NUCLEOTIDE SEQUENCE</scope>
    <source>
        <strain evidence="3">L227-S17</strain>
    </source>
</reference>